<dbReference type="GO" id="GO:0016020">
    <property type="term" value="C:membrane"/>
    <property type="evidence" value="ECO:0007669"/>
    <property type="project" value="UniProtKB-SubCell"/>
</dbReference>
<accession>A0A263D0U2</accession>
<dbReference type="CDD" id="cd13964">
    <property type="entry name" value="PT_UbiA_1"/>
    <property type="match status" value="1"/>
</dbReference>
<keyword evidence="2" id="KW-0812">Transmembrane</keyword>
<name>A0A263D0U2_9PSEU</name>
<dbReference type="InterPro" id="IPR044878">
    <property type="entry name" value="UbiA_sf"/>
</dbReference>
<dbReference type="AlphaFoldDB" id="A0A263D0U2"/>
<dbReference type="InterPro" id="IPR050475">
    <property type="entry name" value="Prenyltransferase_related"/>
</dbReference>
<proteinExistence type="predicted"/>
<organism evidence="5 6">
    <name type="scientific">Amycolatopsis antarctica</name>
    <dbReference type="NCBI Taxonomy" id="1854586"/>
    <lineage>
        <taxon>Bacteria</taxon>
        <taxon>Bacillati</taxon>
        <taxon>Actinomycetota</taxon>
        <taxon>Actinomycetes</taxon>
        <taxon>Pseudonocardiales</taxon>
        <taxon>Pseudonocardiaceae</taxon>
        <taxon>Amycolatopsis</taxon>
    </lineage>
</organism>
<keyword evidence="5" id="KW-0808">Transferase</keyword>
<dbReference type="InParanoid" id="A0A263D0U2"/>
<comment type="subcellular location">
    <subcellularLocation>
        <location evidence="1">Membrane</location>
        <topology evidence="1">Multi-pass membrane protein</topology>
    </subcellularLocation>
</comment>
<dbReference type="PANTHER" id="PTHR42723:SF1">
    <property type="entry name" value="CHLOROPHYLL SYNTHASE, CHLOROPLASTIC"/>
    <property type="match status" value="1"/>
</dbReference>
<dbReference type="OrthoDB" id="2908954at2"/>
<dbReference type="Proteomes" id="UP000242444">
    <property type="component" value="Unassembled WGS sequence"/>
</dbReference>
<reference evidence="5 6" key="1">
    <citation type="submission" date="2017-07" db="EMBL/GenBank/DDBJ databases">
        <title>Amycolatopsis antarcticus sp. nov., isolated from the surface of an Antarcticus brown macroalga.</title>
        <authorList>
            <person name="Wang J."/>
            <person name="Leiva S."/>
            <person name="Huang J."/>
            <person name="Huang Y."/>
        </authorList>
    </citation>
    <scope>NUCLEOTIDE SEQUENCE [LARGE SCALE GENOMIC DNA]</scope>
    <source>
        <strain evidence="5 6">AU-G6</strain>
    </source>
</reference>
<dbReference type="NCBIfam" id="NF045897">
    <property type="entry name" value="SCO3242_trans"/>
    <property type="match status" value="1"/>
</dbReference>
<dbReference type="PANTHER" id="PTHR42723">
    <property type="entry name" value="CHLOROPHYLL SYNTHASE"/>
    <property type="match status" value="1"/>
</dbReference>
<keyword evidence="3" id="KW-1133">Transmembrane helix</keyword>
<comment type="caution">
    <text evidence="5">The sequence shown here is derived from an EMBL/GenBank/DDBJ whole genome shotgun (WGS) entry which is preliminary data.</text>
</comment>
<evidence type="ECO:0000256" key="4">
    <source>
        <dbReference type="ARBA" id="ARBA00023136"/>
    </source>
</evidence>
<keyword evidence="4" id="KW-0472">Membrane</keyword>
<gene>
    <name evidence="5" type="ORF">CFN78_17510</name>
</gene>
<evidence type="ECO:0000256" key="2">
    <source>
        <dbReference type="ARBA" id="ARBA00022692"/>
    </source>
</evidence>
<dbReference type="Gene3D" id="1.10.357.140">
    <property type="entry name" value="UbiA prenyltransferase"/>
    <property type="match status" value="1"/>
</dbReference>
<dbReference type="GO" id="GO:0016765">
    <property type="term" value="F:transferase activity, transferring alkyl or aryl (other than methyl) groups"/>
    <property type="evidence" value="ECO:0007669"/>
    <property type="project" value="InterPro"/>
</dbReference>
<dbReference type="EMBL" id="NKYE01000010">
    <property type="protein sequence ID" value="OZM72042.1"/>
    <property type="molecule type" value="Genomic_DNA"/>
</dbReference>
<evidence type="ECO:0000256" key="1">
    <source>
        <dbReference type="ARBA" id="ARBA00004141"/>
    </source>
</evidence>
<evidence type="ECO:0000256" key="3">
    <source>
        <dbReference type="ARBA" id="ARBA00022989"/>
    </source>
</evidence>
<evidence type="ECO:0000313" key="5">
    <source>
        <dbReference type="EMBL" id="OZM72042.1"/>
    </source>
</evidence>
<dbReference type="Pfam" id="PF01040">
    <property type="entry name" value="UbiA"/>
    <property type="match status" value="1"/>
</dbReference>
<evidence type="ECO:0000313" key="6">
    <source>
        <dbReference type="Proteomes" id="UP000242444"/>
    </source>
</evidence>
<dbReference type="InterPro" id="IPR000537">
    <property type="entry name" value="UbiA_prenyltransferase"/>
</dbReference>
<keyword evidence="6" id="KW-1185">Reference proteome</keyword>
<sequence length="274" mass="27057">MRAPAALTVWGDTVAGAAAAGTPLRGRRMLLPLSSVAFYWAGMAINDWADRELDAVERPERPIPSGRVSPAAALGTGAALTATGLGVAAFAGGRRALRFAAPLAATLWAYDTVLKKTPAGPFGMAACRALDVLLGAPDPGRAAGAAAALGVHTLGVTALSTGEVHGAAPSTARAALTGTAVATAVALGAPVRTPARRIAGLAAGAVYARFVGSAQLAAVRDPSATIVRRATGAGIHGMVPLQSALTARGSLSAAVAVAAALPLARALSRKVSPT</sequence>
<protein>
    <submittedName>
        <fullName evidence="5">4-hydroxybenzoate polyprenyltransferase</fullName>
    </submittedName>
</protein>